<comment type="caution">
    <text evidence="1">The sequence shown here is derived from an EMBL/GenBank/DDBJ whole genome shotgun (WGS) entry which is preliminary data.</text>
</comment>
<evidence type="ECO:0000313" key="1">
    <source>
        <dbReference type="EMBL" id="KAL3756246.1"/>
    </source>
</evidence>
<reference evidence="1 2" key="1">
    <citation type="submission" date="2024-10" db="EMBL/GenBank/DDBJ databases">
        <title>Updated reference genomes for cyclostephanoid diatoms.</title>
        <authorList>
            <person name="Roberts W.R."/>
            <person name="Alverson A.J."/>
        </authorList>
    </citation>
    <scope>NUCLEOTIDE SEQUENCE [LARGE SCALE GENOMIC DNA]</scope>
    <source>
        <strain evidence="1 2">AJA232-27</strain>
    </source>
</reference>
<gene>
    <name evidence="1" type="ORF">ACHAWU_007197</name>
</gene>
<dbReference type="EMBL" id="JALLBG020000312">
    <property type="protein sequence ID" value="KAL3756246.1"/>
    <property type="molecule type" value="Genomic_DNA"/>
</dbReference>
<name>A0ABD3M2D6_9STRA</name>
<accession>A0ABD3M2D6</accession>
<proteinExistence type="predicted"/>
<sequence length="174" mass="19158">MNPLADDDLVALPFHAYIASLSSSAPTATNSSDDACNNTKAMQLRLCVIRNQDYVFPLLQHEDDVETDLYLDPRYLEKEIRYSDVVNWFSVCSNANGVISGTKVLDQQYYYGVGWYGQRPVPSLGGGPGYGADATEVWSIDYDTLERLKEDGVEIPVIDVGIAHGEKARGGALF</sequence>
<dbReference type="Proteomes" id="UP001530293">
    <property type="component" value="Unassembled WGS sequence"/>
</dbReference>
<keyword evidence="2" id="KW-1185">Reference proteome</keyword>
<dbReference type="AlphaFoldDB" id="A0ABD3M2D6"/>
<evidence type="ECO:0000313" key="2">
    <source>
        <dbReference type="Proteomes" id="UP001530293"/>
    </source>
</evidence>
<protein>
    <submittedName>
        <fullName evidence="1">Uncharacterized protein</fullName>
    </submittedName>
</protein>
<organism evidence="1 2">
    <name type="scientific">Discostella pseudostelligera</name>
    <dbReference type="NCBI Taxonomy" id="259834"/>
    <lineage>
        <taxon>Eukaryota</taxon>
        <taxon>Sar</taxon>
        <taxon>Stramenopiles</taxon>
        <taxon>Ochrophyta</taxon>
        <taxon>Bacillariophyta</taxon>
        <taxon>Coscinodiscophyceae</taxon>
        <taxon>Thalassiosirophycidae</taxon>
        <taxon>Stephanodiscales</taxon>
        <taxon>Stephanodiscaceae</taxon>
        <taxon>Discostella</taxon>
    </lineage>
</organism>